<organism evidence="1 2">
    <name type="scientific">Vibrio maritimus</name>
    <dbReference type="NCBI Taxonomy" id="990268"/>
    <lineage>
        <taxon>Bacteria</taxon>
        <taxon>Pseudomonadati</taxon>
        <taxon>Pseudomonadota</taxon>
        <taxon>Gammaproteobacteria</taxon>
        <taxon>Vibrionales</taxon>
        <taxon>Vibrionaceae</taxon>
        <taxon>Vibrio</taxon>
    </lineage>
</organism>
<dbReference type="EMBL" id="BBMT01000005">
    <property type="protein sequence ID" value="GAL34710.1"/>
    <property type="molecule type" value="Genomic_DNA"/>
</dbReference>
<dbReference type="InterPro" id="IPR032466">
    <property type="entry name" value="Metal_Hydrolase"/>
</dbReference>
<keyword evidence="2" id="KW-1185">Reference proteome</keyword>
<evidence type="ECO:0000313" key="2">
    <source>
        <dbReference type="Proteomes" id="UP000029224"/>
    </source>
</evidence>
<accession>A0A090T410</accession>
<evidence type="ECO:0000313" key="1">
    <source>
        <dbReference type="EMBL" id="GAL34710.1"/>
    </source>
</evidence>
<dbReference type="EC" id="3.5.2.3" evidence="1"/>
<dbReference type="Gene3D" id="3.20.20.140">
    <property type="entry name" value="Metal-dependent hydrolases"/>
    <property type="match status" value="1"/>
</dbReference>
<reference evidence="1 2" key="1">
    <citation type="submission" date="2014-09" db="EMBL/GenBank/DDBJ databases">
        <title>Vibrio maritimus JCM 19240. (C210) whole genome shotgun sequence.</title>
        <authorList>
            <person name="Sawabe T."/>
            <person name="Meirelles P."/>
            <person name="Nakanishi M."/>
            <person name="Sayaka M."/>
            <person name="Hattori M."/>
            <person name="Ohkuma M."/>
        </authorList>
    </citation>
    <scope>NUCLEOTIDE SEQUENCE [LARGE SCALE GENOMIC DNA]</scope>
    <source>
        <strain evidence="1 2">JCM 19240</strain>
    </source>
</reference>
<dbReference type="SUPFAM" id="SSF51556">
    <property type="entry name" value="Metallo-dependent hydrolases"/>
    <property type="match status" value="1"/>
</dbReference>
<sequence>MSPSTTTIEALEQKYAIAAKHSAANYAFYLGATEDNLEQIKR</sequence>
<name>A0A090T410_9VIBR</name>
<protein>
    <submittedName>
        <fullName evidence="1">Dihydroorotase</fullName>
        <ecNumber evidence="1">3.5.2.3</ecNumber>
    </submittedName>
</protein>
<keyword evidence="1" id="KW-0378">Hydrolase</keyword>
<reference evidence="1 2" key="2">
    <citation type="submission" date="2014-09" db="EMBL/GenBank/DDBJ databases">
        <authorList>
            <consortium name="NBRP consortium"/>
            <person name="Sawabe T."/>
            <person name="Meirelles P."/>
            <person name="Nakanishi M."/>
            <person name="Sayaka M."/>
            <person name="Hattori M."/>
            <person name="Ohkuma M."/>
        </authorList>
    </citation>
    <scope>NUCLEOTIDE SEQUENCE [LARGE SCALE GENOMIC DNA]</scope>
    <source>
        <strain evidence="1 2">JCM 19240</strain>
    </source>
</reference>
<comment type="caution">
    <text evidence="1">The sequence shown here is derived from an EMBL/GenBank/DDBJ whole genome shotgun (WGS) entry which is preliminary data.</text>
</comment>
<dbReference type="Proteomes" id="UP000029224">
    <property type="component" value="Unassembled WGS sequence"/>
</dbReference>
<proteinExistence type="predicted"/>
<gene>
    <name evidence="1" type="ORF">JCM19240_4260</name>
</gene>
<dbReference type="GO" id="GO:0004151">
    <property type="term" value="F:dihydroorotase activity"/>
    <property type="evidence" value="ECO:0007669"/>
    <property type="project" value="UniProtKB-EC"/>
</dbReference>
<dbReference type="AlphaFoldDB" id="A0A090T410"/>